<sequence length="338" mass="37780">MSDVLSDETRLAADIERLKVEFPKTRELYREVCALLFFRFGVPPTANRLYNLVRRGTMSTPASVLSEFWAELREKSRVRIEHPDLPKELSEAAGELIGTLWTRAAASAHAELTSLRDDVEARRAEGEQKVVAARGELGRTETALEQRTAALLAAQVEIRELERQQAQEAAARKALEAQVKRLGDEVVARERDLDKVRDTFSRDLEKLRETAGRAEERLRASEKRALLEIDRERGAVVKAQKELAEAAKRAEKRDAEHRRTVEALQEQQGDARQQTGVLQGKLAALEEAYKSLQEQLKSLRATTRPSAQRAPAAESRPSARRATRKATAGKAAGTKSQT</sequence>
<proteinExistence type="predicted"/>
<evidence type="ECO:0000256" key="1">
    <source>
        <dbReference type="SAM" id="MobiDB-lite"/>
    </source>
</evidence>
<comment type="caution">
    <text evidence="3">The sequence shown here is derived from an EMBL/GenBank/DDBJ whole genome shotgun (WGS) entry which is preliminary data.</text>
</comment>
<evidence type="ECO:0000313" key="4">
    <source>
        <dbReference type="Proteomes" id="UP000054717"/>
    </source>
</evidence>
<evidence type="ECO:0000313" key="3">
    <source>
        <dbReference type="EMBL" id="SAL76053.1"/>
    </source>
</evidence>
<feature type="region of interest" description="Disordered" evidence="1">
    <location>
        <begin position="296"/>
        <end position="338"/>
    </location>
</feature>
<dbReference type="STRING" id="326475.AWB66_05318"/>
<gene>
    <name evidence="3" type="ORF">AWB66_05318</name>
</gene>
<feature type="compositionally biased region" description="Basic and acidic residues" evidence="1">
    <location>
        <begin position="247"/>
        <end position="261"/>
    </location>
</feature>
<dbReference type="AlphaFoldDB" id="A0A158K5P0"/>
<feature type="compositionally biased region" description="Low complexity" evidence="1">
    <location>
        <begin position="304"/>
        <end position="316"/>
    </location>
</feature>
<protein>
    <submittedName>
        <fullName evidence="3">ATPase</fullName>
    </submittedName>
</protein>
<feature type="domain" description="KfrA N-terminal DNA-binding" evidence="2">
    <location>
        <begin position="32"/>
        <end position="143"/>
    </location>
</feature>
<dbReference type="Proteomes" id="UP000054717">
    <property type="component" value="Unassembled WGS sequence"/>
</dbReference>
<dbReference type="EMBL" id="FCNZ02000028">
    <property type="protein sequence ID" value="SAL76053.1"/>
    <property type="molecule type" value="Genomic_DNA"/>
</dbReference>
<reference evidence="3" key="1">
    <citation type="submission" date="2016-01" db="EMBL/GenBank/DDBJ databases">
        <authorList>
            <person name="Peeters Charlotte."/>
        </authorList>
    </citation>
    <scope>NUCLEOTIDE SEQUENCE</scope>
    <source>
        <strain evidence="3">LMG 22936</strain>
    </source>
</reference>
<organism evidence="3 4">
    <name type="scientific">Caballeronia telluris</name>
    <dbReference type="NCBI Taxonomy" id="326475"/>
    <lineage>
        <taxon>Bacteria</taxon>
        <taxon>Pseudomonadati</taxon>
        <taxon>Pseudomonadota</taxon>
        <taxon>Betaproteobacteria</taxon>
        <taxon>Burkholderiales</taxon>
        <taxon>Burkholderiaceae</taxon>
        <taxon>Caballeronia</taxon>
    </lineage>
</organism>
<dbReference type="Pfam" id="PF11740">
    <property type="entry name" value="KfrA_N"/>
    <property type="match status" value="1"/>
</dbReference>
<feature type="region of interest" description="Disordered" evidence="1">
    <location>
        <begin position="247"/>
        <end position="276"/>
    </location>
</feature>
<feature type="compositionally biased region" description="Polar residues" evidence="1">
    <location>
        <begin position="265"/>
        <end position="276"/>
    </location>
</feature>
<dbReference type="RefSeq" id="WP_087633077.1">
    <property type="nucleotide sequence ID" value="NZ_FCNZ02000028.1"/>
</dbReference>
<evidence type="ECO:0000259" key="2">
    <source>
        <dbReference type="Pfam" id="PF11740"/>
    </source>
</evidence>
<name>A0A158K5P0_9BURK</name>
<keyword evidence="4" id="KW-1185">Reference proteome</keyword>
<feature type="compositionally biased region" description="Low complexity" evidence="1">
    <location>
        <begin position="325"/>
        <end position="338"/>
    </location>
</feature>
<dbReference type="InterPro" id="IPR021104">
    <property type="entry name" value="KfrA_DNA-bd_N"/>
</dbReference>
<accession>A0A158K5P0</accession>